<dbReference type="Pfam" id="PF00037">
    <property type="entry name" value="Fer4"/>
    <property type="match status" value="1"/>
</dbReference>
<name>A0AB38RNI2_RHOSG</name>
<dbReference type="InterPro" id="IPR017900">
    <property type="entry name" value="4Fe4S_Fe_S_CS"/>
</dbReference>
<dbReference type="AlphaFoldDB" id="A0AB38RNI2"/>
<evidence type="ECO:0000256" key="10">
    <source>
        <dbReference type="ARBA" id="ARBA00023014"/>
    </source>
</evidence>
<reference evidence="15" key="1">
    <citation type="journal article" date="2022" name="Environ. Microbiol.">
        <title>Functional analysis, diversity, and distribution of carbendazim hydrolases MheI and CbmA, responsible for the initial step in carbendazim degradation.</title>
        <authorList>
            <person name="Zhang M."/>
            <person name="Bai X."/>
            <person name="Li Q."/>
            <person name="Zhang L."/>
            <person name="Zhu Q."/>
            <person name="Gao S."/>
            <person name="Ke Z."/>
            <person name="Jiang M."/>
            <person name="Hu J."/>
            <person name="Qiu J."/>
            <person name="Hong Q."/>
        </authorList>
    </citation>
    <scope>NUCLEOTIDE SEQUENCE [LARGE SCALE GENOMIC DNA]</scope>
    <source>
        <plasmid evidence="15">pdjl-6-4</plasmid>
    </source>
</reference>
<evidence type="ECO:0000256" key="12">
    <source>
        <dbReference type="RuleBase" id="RU365098"/>
    </source>
</evidence>
<feature type="domain" description="4Fe-4S ferredoxin-type" evidence="13">
    <location>
        <begin position="31"/>
        <end position="60"/>
    </location>
</feature>
<evidence type="ECO:0000256" key="7">
    <source>
        <dbReference type="ARBA" id="ARBA00022737"/>
    </source>
</evidence>
<dbReference type="PANTHER" id="PTHR42859">
    <property type="entry name" value="OXIDOREDUCTASE"/>
    <property type="match status" value="1"/>
</dbReference>
<protein>
    <recommendedName>
        <fullName evidence="3 12">Ferredoxin</fullName>
    </recommendedName>
</protein>
<dbReference type="InterPro" id="IPR017896">
    <property type="entry name" value="4Fe4S_Fe-S-bd"/>
</dbReference>
<evidence type="ECO:0000256" key="9">
    <source>
        <dbReference type="ARBA" id="ARBA00023004"/>
    </source>
</evidence>
<geneLocation type="plasmid" evidence="14 15">
    <name>pdjl-6-4</name>
</geneLocation>
<dbReference type="PRINTS" id="PR00354">
    <property type="entry name" value="7FE8SFRDOXIN"/>
</dbReference>
<keyword evidence="5 12" id="KW-0004">4Fe-4S</keyword>
<organism evidence="14 15">
    <name type="scientific">Rhodococcus qingshengii JCM 15477</name>
    <dbReference type="NCBI Taxonomy" id="1303681"/>
    <lineage>
        <taxon>Bacteria</taxon>
        <taxon>Bacillati</taxon>
        <taxon>Actinomycetota</taxon>
        <taxon>Actinomycetes</taxon>
        <taxon>Mycobacteriales</taxon>
        <taxon>Nocardiaceae</taxon>
        <taxon>Rhodococcus</taxon>
        <taxon>Rhodococcus erythropolis group</taxon>
    </lineage>
</organism>
<evidence type="ECO:0000256" key="11">
    <source>
        <dbReference type="ARBA" id="ARBA00023291"/>
    </source>
</evidence>
<keyword evidence="4 12" id="KW-0813">Transport</keyword>
<dbReference type="InterPro" id="IPR050294">
    <property type="entry name" value="RnfB_subfamily"/>
</dbReference>
<evidence type="ECO:0000256" key="4">
    <source>
        <dbReference type="ARBA" id="ARBA00022448"/>
    </source>
</evidence>
<evidence type="ECO:0000313" key="14">
    <source>
        <dbReference type="EMBL" id="UPU46811.1"/>
    </source>
</evidence>
<keyword evidence="10 12" id="KW-0411">Iron-sulfur</keyword>
<evidence type="ECO:0000256" key="6">
    <source>
        <dbReference type="ARBA" id="ARBA00022723"/>
    </source>
</evidence>
<dbReference type="GO" id="GO:0009055">
    <property type="term" value="F:electron transfer activity"/>
    <property type="evidence" value="ECO:0007669"/>
    <property type="project" value="UniProtKB-UniRule"/>
</dbReference>
<dbReference type="Proteomes" id="UP000831484">
    <property type="component" value="Plasmid pdjl-6-4"/>
</dbReference>
<evidence type="ECO:0000259" key="13">
    <source>
        <dbReference type="PROSITE" id="PS51379"/>
    </source>
</evidence>
<dbReference type="GO" id="GO:0046872">
    <property type="term" value="F:metal ion binding"/>
    <property type="evidence" value="ECO:0007669"/>
    <property type="project" value="UniProtKB-UniRule"/>
</dbReference>
<dbReference type="GO" id="GO:0051539">
    <property type="term" value="F:4 iron, 4 sulfur cluster binding"/>
    <property type="evidence" value="ECO:0007669"/>
    <property type="project" value="UniProtKB-UniRule"/>
</dbReference>
<evidence type="ECO:0000313" key="15">
    <source>
        <dbReference type="Proteomes" id="UP000831484"/>
    </source>
</evidence>
<comment type="function">
    <text evidence="2 12">Ferredoxins are iron-sulfur proteins that transfer electrons in a wide variety of metabolic reactions.</text>
</comment>
<dbReference type="SUPFAM" id="SSF54862">
    <property type="entry name" value="4Fe-4S ferredoxins"/>
    <property type="match status" value="1"/>
</dbReference>
<evidence type="ECO:0000256" key="1">
    <source>
        <dbReference type="ARBA" id="ARBA00001966"/>
    </source>
</evidence>
<keyword evidence="9 12" id="KW-0408">Iron</keyword>
<keyword evidence="14" id="KW-0614">Plasmid</keyword>
<evidence type="ECO:0000256" key="2">
    <source>
        <dbReference type="ARBA" id="ARBA00003532"/>
    </source>
</evidence>
<dbReference type="PROSITE" id="PS00198">
    <property type="entry name" value="4FE4S_FER_1"/>
    <property type="match status" value="1"/>
</dbReference>
<comment type="cofactor">
    <cofactor evidence="1 12">
        <name>[4Fe-4S] cluster</name>
        <dbReference type="ChEBI" id="CHEBI:49883"/>
    </cofactor>
</comment>
<keyword evidence="8 12" id="KW-0249">Electron transport</keyword>
<comment type="cofactor">
    <cofactor evidence="12">
        <name>[3Fe-4S] cluster</name>
        <dbReference type="ChEBI" id="CHEBI:21137"/>
    </cofactor>
    <text evidence="12">Binds 1 [3Fe-4S] cluster.</text>
</comment>
<evidence type="ECO:0000256" key="5">
    <source>
        <dbReference type="ARBA" id="ARBA00022485"/>
    </source>
</evidence>
<dbReference type="PROSITE" id="PS51379">
    <property type="entry name" value="4FE4S_FER_2"/>
    <property type="match status" value="1"/>
</dbReference>
<evidence type="ECO:0000256" key="8">
    <source>
        <dbReference type="ARBA" id="ARBA00022982"/>
    </source>
</evidence>
<dbReference type="GO" id="GO:0051538">
    <property type="term" value="F:3 iron, 4 sulfur cluster binding"/>
    <property type="evidence" value="ECO:0007669"/>
    <property type="project" value="UniProtKB-UniRule"/>
</dbReference>
<keyword evidence="6 12" id="KW-0479">Metal-binding</keyword>
<gene>
    <name evidence="14" type="ORF">M0639_31965</name>
</gene>
<keyword evidence="15" id="KW-1185">Reference proteome</keyword>
<dbReference type="NCBIfam" id="NF045480">
    <property type="entry name" value="FdxA_Actino"/>
    <property type="match status" value="1"/>
</dbReference>
<accession>A0AB38RNI2</accession>
<sequence>MTYVIAAPCIDVLDRGCVEECPVDCIYEGARSLYFHPDECIDCGACEPVCPVEAISYESDVPARWEDFIDDNARFFHRPLPGASEMVGSPGGSMNLGRVGVDTELVGGYPYSNRPDIGPPSPAQ</sequence>
<dbReference type="Gene3D" id="3.30.70.20">
    <property type="match status" value="1"/>
</dbReference>
<keyword evidence="7" id="KW-0677">Repeat</keyword>
<keyword evidence="11 12" id="KW-0003">3Fe-4S</keyword>
<dbReference type="RefSeq" id="WP_064073784.1">
    <property type="nucleotide sequence ID" value="NZ_CP096567.1"/>
</dbReference>
<dbReference type="InterPro" id="IPR000813">
    <property type="entry name" value="7Fe_ferredoxin"/>
</dbReference>
<evidence type="ECO:0000256" key="3">
    <source>
        <dbReference type="ARBA" id="ARBA00013529"/>
    </source>
</evidence>
<dbReference type="EMBL" id="CP096567">
    <property type="protein sequence ID" value="UPU46811.1"/>
    <property type="molecule type" value="Genomic_DNA"/>
</dbReference>
<dbReference type="InterPro" id="IPR054830">
    <property type="entry name" value="FdxA_Actino"/>
</dbReference>
<proteinExistence type="predicted"/>
<dbReference type="PANTHER" id="PTHR42859:SF2">
    <property type="entry name" value="FERREDOXIN"/>
    <property type="match status" value="1"/>
</dbReference>